<evidence type="ECO:0000256" key="4">
    <source>
        <dbReference type="ARBA" id="ARBA00023136"/>
    </source>
</evidence>
<keyword evidence="7" id="KW-1185">Reference proteome</keyword>
<dbReference type="OrthoDB" id="329282at2"/>
<evidence type="ECO:0000256" key="3">
    <source>
        <dbReference type="ARBA" id="ARBA00022989"/>
    </source>
</evidence>
<feature type="region of interest" description="Disordered" evidence="5">
    <location>
        <begin position="235"/>
        <end position="332"/>
    </location>
</feature>
<keyword evidence="3" id="KW-1133">Transmembrane helix</keyword>
<feature type="compositionally biased region" description="Basic and acidic residues" evidence="5">
    <location>
        <begin position="244"/>
        <end position="301"/>
    </location>
</feature>
<organism evidence="6 7">
    <name type="scientific">Pseudonocardia kunmingensis</name>
    <dbReference type="NCBI Taxonomy" id="630975"/>
    <lineage>
        <taxon>Bacteria</taxon>
        <taxon>Bacillati</taxon>
        <taxon>Actinomycetota</taxon>
        <taxon>Actinomycetes</taxon>
        <taxon>Pseudonocardiales</taxon>
        <taxon>Pseudonocardiaceae</taxon>
        <taxon>Pseudonocardia</taxon>
    </lineage>
</organism>
<dbReference type="AlphaFoldDB" id="A0A543DIG7"/>
<gene>
    <name evidence="6" type="ORF">FB558_4877</name>
</gene>
<dbReference type="InterPro" id="IPR032808">
    <property type="entry name" value="DoxX"/>
</dbReference>
<evidence type="ECO:0000313" key="6">
    <source>
        <dbReference type="EMBL" id="TQM09128.1"/>
    </source>
</evidence>
<keyword evidence="2" id="KW-0812">Transmembrane</keyword>
<evidence type="ECO:0000256" key="1">
    <source>
        <dbReference type="ARBA" id="ARBA00004141"/>
    </source>
</evidence>
<evidence type="ECO:0000313" key="7">
    <source>
        <dbReference type="Proteomes" id="UP000315677"/>
    </source>
</evidence>
<dbReference type="Proteomes" id="UP000315677">
    <property type="component" value="Unassembled WGS sequence"/>
</dbReference>
<proteinExistence type="predicted"/>
<comment type="caution">
    <text evidence="6">The sequence shown here is derived from an EMBL/GenBank/DDBJ whole genome shotgun (WGS) entry which is preliminary data.</text>
</comment>
<reference evidence="6 7" key="1">
    <citation type="submission" date="2019-06" db="EMBL/GenBank/DDBJ databases">
        <title>Sequencing the genomes of 1000 actinobacteria strains.</title>
        <authorList>
            <person name="Klenk H.-P."/>
        </authorList>
    </citation>
    <scope>NUCLEOTIDE SEQUENCE [LARGE SCALE GENOMIC DNA]</scope>
    <source>
        <strain evidence="6 7">DSM 45301</strain>
    </source>
</reference>
<keyword evidence="4" id="KW-0472">Membrane</keyword>
<dbReference type="EMBL" id="VFPA01000003">
    <property type="protein sequence ID" value="TQM09128.1"/>
    <property type="molecule type" value="Genomic_DNA"/>
</dbReference>
<evidence type="ECO:0000256" key="5">
    <source>
        <dbReference type="SAM" id="MobiDB-lite"/>
    </source>
</evidence>
<protein>
    <submittedName>
        <fullName evidence="6">DoxX-like protein</fullName>
    </submittedName>
</protein>
<accession>A0A543DIG7</accession>
<feature type="compositionally biased region" description="Basic residues" evidence="5">
    <location>
        <begin position="322"/>
        <end position="332"/>
    </location>
</feature>
<name>A0A543DIG7_9PSEU</name>
<evidence type="ECO:0000256" key="2">
    <source>
        <dbReference type="ARBA" id="ARBA00022692"/>
    </source>
</evidence>
<dbReference type="GO" id="GO:0016020">
    <property type="term" value="C:membrane"/>
    <property type="evidence" value="ECO:0007669"/>
    <property type="project" value="UniProtKB-SubCell"/>
</dbReference>
<comment type="subcellular location">
    <subcellularLocation>
        <location evidence="1">Membrane</location>
        <topology evidence="1">Multi-pass membrane protein</topology>
    </subcellularLocation>
</comment>
<sequence length="332" mass="34116">MLLRRVARPMLAALFIQGGINALKAPEGHAAAAKPVLDAVAPAVDRAVEMAPIDQRPDDEMLIKIDAGVKIVAGTLLAFGKYPRLASTALAATLVPTTLAGHRFWEETDPQRKQEQQIHFLKNVGLLGGLLIAAADTEGKPSLGWRGRKAAKLAAAATAAQAGAISGTASDVTGRVTGAVHDVGGKVSGSAHDAGGAVAGLAAGLAGIAPAAGAAVSSRKGADLSSRAGEISADWSKRAAKAQRKAEKRGAKLQKAAEKRGAELQKRAAKRSAELQKHTAKRLEKVGPLRDQASKLGHDVAARAASVSSEVVHQAEGLAKDARKRAHALSSH</sequence>
<dbReference type="Pfam" id="PF07681">
    <property type="entry name" value="DoxX"/>
    <property type="match status" value="1"/>
</dbReference>
<feature type="compositionally biased region" description="Low complexity" evidence="5">
    <location>
        <begin position="302"/>
        <end position="312"/>
    </location>
</feature>